<dbReference type="RefSeq" id="WP_044217454.1">
    <property type="nucleotide sequence ID" value="NZ_JBKAGJ010000001.1"/>
</dbReference>
<dbReference type="EMBL" id="JPOS01000014">
    <property type="protein sequence ID" value="KGE88872.1"/>
    <property type="molecule type" value="Genomic_DNA"/>
</dbReference>
<dbReference type="OrthoDB" id="676537at2"/>
<evidence type="ECO:0000259" key="2">
    <source>
        <dbReference type="Pfam" id="PF14371"/>
    </source>
</evidence>
<name>A0A098SD06_9BACT</name>
<protein>
    <recommendedName>
        <fullName evidence="2">DUF4412 domain-containing protein</fullName>
    </recommendedName>
</protein>
<feature type="signal peptide" evidence="1">
    <location>
        <begin position="1"/>
        <end position="19"/>
    </location>
</feature>
<evidence type="ECO:0000313" key="3">
    <source>
        <dbReference type="EMBL" id="KGE88872.1"/>
    </source>
</evidence>
<gene>
    <name evidence="3" type="ORF">IX84_06075</name>
</gene>
<feature type="chain" id="PRO_5001947897" description="DUF4412 domain-containing protein" evidence="1">
    <location>
        <begin position="20"/>
        <end position="230"/>
    </location>
</feature>
<sequence>MRILFVLLLAVSTLTLSQAQKTFQGTLEYSYKLNAEGEDAGMMAAFMPEKMITRYGDNQMATEMVGGMVANMMGRIIVSNGQSYVVKDSEKTIFEMSEEDMEEGQEAFANQDQAKKVDGETMEILGYTCHKYVLTIASDEGGKTEQVIWATDAFKAPQLSVPNQGNVSATGFFGSTNIEGLPMRIEIATPGVDGGLIMEVVKLDEAPVDATHFERPDGYTVKPISEMMKF</sequence>
<dbReference type="InterPro" id="IPR025524">
    <property type="entry name" value="DUF4412"/>
</dbReference>
<keyword evidence="1" id="KW-0732">Signal</keyword>
<feature type="domain" description="DUF4412" evidence="2">
    <location>
        <begin position="53"/>
        <end position="219"/>
    </location>
</feature>
<evidence type="ECO:0000256" key="1">
    <source>
        <dbReference type="SAM" id="SignalP"/>
    </source>
</evidence>
<evidence type="ECO:0000313" key="4">
    <source>
        <dbReference type="Proteomes" id="UP000029736"/>
    </source>
</evidence>
<dbReference type="Pfam" id="PF14371">
    <property type="entry name" value="DUF4412"/>
    <property type="match status" value="1"/>
</dbReference>
<proteinExistence type="predicted"/>
<dbReference type="AlphaFoldDB" id="A0A098SD06"/>
<dbReference type="Proteomes" id="UP000029736">
    <property type="component" value="Unassembled WGS sequence"/>
</dbReference>
<reference evidence="3 4" key="1">
    <citation type="journal article" date="2014" name="Int. J. Syst. Evol. Microbiol.">
        <title>Phaeodactylibacter xiamenensis gen. nov., sp. nov., a member of the family Saprospiraceae isolated from the marine alga Phaeodactylum tricornutum.</title>
        <authorList>
            <person name="Chen Z.Jr."/>
            <person name="Lei X."/>
            <person name="Lai Q."/>
            <person name="Li Y."/>
            <person name="Zhang B."/>
            <person name="Zhang J."/>
            <person name="Zhang H."/>
            <person name="Yang L."/>
            <person name="Zheng W."/>
            <person name="Tian Y."/>
            <person name="Yu Z."/>
            <person name="Xu H.Jr."/>
            <person name="Zheng T."/>
        </authorList>
    </citation>
    <scope>NUCLEOTIDE SEQUENCE [LARGE SCALE GENOMIC DNA]</scope>
    <source>
        <strain evidence="3 4">KD52</strain>
    </source>
</reference>
<organism evidence="3 4">
    <name type="scientific">Phaeodactylibacter xiamenensis</name>
    <dbReference type="NCBI Taxonomy" id="1524460"/>
    <lineage>
        <taxon>Bacteria</taxon>
        <taxon>Pseudomonadati</taxon>
        <taxon>Bacteroidota</taxon>
        <taxon>Saprospiria</taxon>
        <taxon>Saprospirales</taxon>
        <taxon>Haliscomenobacteraceae</taxon>
        <taxon>Phaeodactylibacter</taxon>
    </lineage>
</organism>
<keyword evidence="4" id="KW-1185">Reference proteome</keyword>
<comment type="caution">
    <text evidence="3">The sequence shown here is derived from an EMBL/GenBank/DDBJ whole genome shotgun (WGS) entry which is preliminary data.</text>
</comment>
<accession>A0A098SD06</accession>